<dbReference type="Gene3D" id="1.25.40.80">
    <property type="match status" value="1"/>
</dbReference>
<evidence type="ECO:0000313" key="2">
    <source>
        <dbReference type="Proteomes" id="UP000676409"/>
    </source>
</evidence>
<dbReference type="Pfam" id="PF04244">
    <property type="entry name" value="DPRP"/>
    <property type="match status" value="1"/>
</dbReference>
<dbReference type="InterPro" id="IPR007357">
    <property type="entry name" value="PhrB-like"/>
</dbReference>
<dbReference type="InterPro" id="IPR014729">
    <property type="entry name" value="Rossmann-like_a/b/a_fold"/>
</dbReference>
<evidence type="ECO:0000313" key="1">
    <source>
        <dbReference type="EMBL" id="QUD89795.1"/>
    </source>
</evidence>
<sequence>MKRLRLVLGDQLSLSISSLKDFDRDRDVVLMVEVAAEAKAAPNHVQKLVLIWSAMRHFASQLRQGDIAVDYVRLDDPSNRGDLVGELERAVERIRPDEVVVTRPGAWRVYELLNGAAERLGVPVTIIEDDRFFSSPADFSQWAAPRKQWRMEHFYRGLRIRTGLLMKDGAPVGGVWNLDAQNRKPLAKGLQTPRRQATPPDALTREVMTMVTKRFPNNFGQLDGFGWAVTRSGALEALGRFLDEGLARFGDYQDAMARSDPFLFHSLISPYLNLGLLEPREVCAAAEAAYWRGAAPLNAVEGFIRQILGWREYVRGVYWALMPSYPRTNALSATRPLPGFYWTADTDLNCIRTTVVDIRRNAYAHHIQRLMVTGNFALLAGVAPGEVEAWYLGVFADAFEWVELPNVHGMALFADGGRLASKPYAASGAYIDRMSDYCHGCRFDPKQRSGPEACPFNYLYWDFLMRNRAVLGRNPRLAMPYRSLDAFDAGRRSQITKEAASFLASLDGGAADE</sequence>
<dbReference type="KEGG" id="caul:KCG34_07975"/>
<dbReference type="EMBL" id="CP073078">
    <property type="protein sequence ID" value="QUD89795.1"/>
    <property type="molecule type" value="Genomic_DNA"/>
</dbReference>
<proteinExistence type="predicted"/>
<gene>
    <name evidence="1" type="ORF">KCG34_07975</name>
</gene>
<dbReference type="AlphaFoldDB" id="A0A975G293"/>
<keyword evidence="2" id="KW-1185">Reference proteome</keyword>
<dbReference type="Gene3D" id="1.10.579.10">
    <property type="entry name" value="DNA Cyclobutane Dipyrimidine Photolyase, subunit A, domain 3"/>
    <property type="match status" value="1"/>
</dbReference>
<reference evidence="1" key="1">
    <citation type="submission" date="2021-04" db="EMBL/GenBank/DDBJ databases">
        <title>The complete genome sequence of Caulobacter sp. S6.</title>
        <authorList>
            <person name="Tang Y."/>
            <person name="Ouyang W."/>
            <person name="Liu Q."/>
            <person name="Huang B."/>
            <person name="Guo Z."/>
            <person name="Lei P."/>
        </authorList>
    </citation>
    <scope>NUCLEOTIDE SEQUENCE</scope>
    <source>
        <strain evidence="1">S6</strain>
    </source>
</reference>
<dbReference type="InterPro" id="IPR052551">
    <property type="entry name" value="UV-DNA_repair_photolyase"/>
</dbReference>
<dbReference type="Gene3D" id="3.40.50.620">
    <property type="entry name" value="HUPs"/>
    <property type="match status" value="1"/>
</dbReference>
<dbReference type="PANTHER" id="PTHR38657">
    <property type="entry name" value="SLR1343 PROTEIN"/>
    <property type="match status" value="1"/>
</dbReference>
<dbReference type="PANTHER" id="PTHR38657:SF1">
    <property type="entry name" value="SLR1343 PROTEIN"/>
    <property type="match status" value="1"/>
</dbReference>
<dbReference type="RefSeq" id="WP_211939847.1">
    <property type="nucleotide sequence ID" value="NZ_CP073078.1"/>
</dbReference>
<accession>A0A975G293</accession>
<organism evidence="1 2">
    <name type="scientific">Phenylobacterium montanum</name>
    <dbReference type="NCBI Taxonomy" id="2823693"/>
    <lineage>
        <taxon>Bacteria</taxon>
        <taxon>Pseudomonadati</taxon>
        <taxon>Pseudomonadota</taxon>
        <taxon>Alphaproteobacteria</taxon>
        <taxon>Caulobacterales</taxon>
        <taxon>Caulobacteraceae</taxon>
        <taxon>Phenylobacterium</taxon>
    </lineage>
</organism>
<name>A0A975G293_9CAUL</name>
<protein>
    <submittedName>
        <fullName evidence="1">Cryptochrome/photolyase family protein</fullName>
    </submittedName>
</protein>
<dbReference type="SUPFAM" id="SSF48173">
    <property type="entry name" value="Cryptochrome/photolyase FAD-binding domain"/>
    <property type="match status" value="1"/>
</dbReference>
<dbReference type="InterPro" id="IPR036134">
    <property type="entry name" value="Crypto/Photolyase_FAD-like_sf"/>
</dbReference>
<dbReference type="Proteomes" id="UP000676409">
    <property type="component" value="Chromosome"/>
</dbReference>
<dbReference type="Gene3D" id="1.10.10.1710">
    <property type="entry name" value="Deoxyribodipyrimidine photolyase-related"/>
    <property type="match status" value="1"/>
</dbReference>